<accession>A0A5D2Q043</accession>
<keyword evidence="3" id="KW-1185">Reference proteome</keyword>
<feature type="region of interest" description="Disordered" evidence="1">
    <location>
        <begin position="119"/>
        <end position="143"/>
    </location>
</feature>
<protein>
    <submittedName>
        <fullName evidence="2">Uncharacterized protein</fullName>
    </submittedName>
</protein>
<sequence>MSFPSSPSAVQSADPMVTSGLTDGVVDSRFFSTKRVSFYLMLLSVYWCFLSSVELIDELSWNCLCAGAYMAWKWILIEIFSLPIANSNLPRRIIKVLKEASRLYAESWVRDIGPDLRPNNYEKDDGTEGKSNGDKRSTGTEPSTLEDIGEELYFVISYLEMF</sequence>
<gene>
    <name evidence="2" type="ORF">ES332_A06G000300v1</name>
</gene>
<name>A0A5D2Q043_GOSTO</name>
<dbReference type="EMBL" id="CM017615">
    <property type="protein sequence ID" value="TYI20925.1"/>
    <property type="molecule type" value="Genomic_DNA"/>
</dbReference>
<proteinExistence type="predicted"/>
<evidence type="ECO:0000256" key="1">
    <source>
        <dbReference type="SAM" id="MobiDB-lite"/>
    </source>
</evidence>
<evidence type="ECO:0000313" key="2">
    <source>
        <dbReference type="EMBL" id="TYI20925.1"/>
    </source>
</evidence>
<reference evidence="2 3" key="1">
    <citation type="submission" date="2019-07" db="EMBL/GenBank/DDBJ databases">
        <title>WGS assembly of Gossypium tomentosum.</title>
        <authorList>
            <person name="Chen Z.J."/>
            <person name="Sreedasyam A."/>
            <person name="Ando A."/>
            <person name="Song Q."/>
            <person name="De L."/>
            <person name="Hulse-Kemp A."/>
            <person name="Ding M."/>
            <person name="Ye W."/>
            <person name="Kirkbride R."/>
            <person name="Jenkins J."/>
            <person name="Plott C."/>
            <person name="Lovell J."/>
            <person name="Lin Y.-M."/>
            <person name="Vaughn R."/>
            <person name="Liu B."/>
            <person name="Li W."/>
            <person name="Simpson S."/>
            <person name="Scheffler B."/>
            <person name="Saski C."/>
            <person name="Grover C."/>
            <person name="Hu G."/>
            <person name="Conover J."/>
            <person name="Carlson J."/>
            <person name="Shu S."/>
            <person name="Boston L."/>
            <person name="Williams M."/>
            <person name="Peterson D."/>
            <person name="Mcgee K."/>
            <person name="Jones D."/>
            <person name="Wendel J."/>
            <person name="Stelly D."/>
            <person name="Grimwood J."/>
            <person name="Schmutz J."/>
        </authorList>
    </citation>
    <scope>NUCLEOTIDE SEQUENCE [LARGE SCALE GENOMIC DNA]</scope>
    <source>
        <strain evidence="2">7179.01</strain>
    </source>
</reference>
<dbReference type="PANTHER" id="PTHR36064">
    <property type="entry name" value="EMBRYO DEFECTIVE 2735"/>
    <property type="match status" value="1"/>
</dbReference>
<dbReference type="AlphaFoldDB" id="A0A5D2Q043"/>
<organism evidence="2 3">
    <name type="scientific">Gossypium tomentosum</name>
    <name type="common">Hawaiian cotton</name>
    <name type="synonym">Gossypium sandvicense</name>
    <dbReference type="NCBI Taxonomy" id="34277"/>
    <lineage>
        <taxon>Eukaryota</taxon>
        <taxon>Viridiplantae</taxon>
        <taxon>Streptophyta</taxon>
        <taxon>Embryophyta</taxon>
        <taxon>Tracheophyta</taxon>
        <taxon>Spermatophyta</taxon>
        <taxon>Magnoliopsida</taxon>
        <taxon>eudicotyledons</taxon>
        <taxon>Gunneridae</taxon>
        <taxon>Pentapetalae</taxon>
        <taxon>rosids</taxon>
        <taxon>malvids</taxon>
        <taxon>Malvales</taxon>
        <taxon>Malvaceae</taxon>
        <taxon>Malvoideae</taxon>
        <taxon>Gossypium</taxon>
    </lineage>
</organism>
<feature type="compositionally biased region" description="Basic and acidic residues" evidence="1">
    <location>
        <begin position="119"/>
        <end position="138"/>
    </location>
</feature>
<evidence type="ECO:0000313" key="3">
    <source>
        <dbReference type="Proteomes" id="UP000322667"/>
    </source>
</evidence>
<dbReference type="Proteomes" id="UP000322667">
    <property type="component" value="Chromosome A06"/>
</dbReference>